<evidence type="ECO:0000313" key="2">
    <source>
        <dbReference type="EMBL" id="TRX75420.1"/>
    </source>
</evidence>
<evidence type="ECO:0000256" key="1">
    <source>
        <dbReference type="SAM" id="MobiDB-lite"/>
    </source>
</evidence>
<feature type="region of interest" description="Disordered" evidence="1">
    <location>
        <begin position="1"/>
        <end position="21"/>
    </location>
</feature>
<accession>A0A553H101</accession>
<dbReference type="OrthoDB" id="6966321at2"/>
<gene>
    <name evidence="2" type="ORF">FM069_06690</name>
</gene>
<name>A0A553H101_9PSED</name>
<keyword evidence="3" id="KW-1185">Reference proteome</keyword>
<organism evidence="2 3">
    <name type="scientific">Pseudomonas mangiferae</name>
    <dbReference type="NCBI Taxonomy" id="2593654"/>
    <lineage>
        <taxon>Bacteria</taxon>
        <taxon>Pseudomonadati</taxon>
        <taxon>Pseudomonadota</taxon>
        <taxon>Gammaproteobacteria</taxon>
        <taxon>Pseudomonadales</taxon>
        <taxon>Pseudomonadaceae</taxon>
        <taxon>Pseudomonas</taxon>
    </lineage>
</organism>
<sequence length="61" mass="6848">MKDPLQRGTSSPPPVLGEGCVRRYDVSELDDSYGTEFPEAERLWQRLQDAPESDEPDDPAV</sequence>
<comment type="caution">
    <text evidence="2">The sequence shown here is derived from an EMBL/GenBank/DDBJ whole genome shotgun (WGS) entry which is preliminary data.</text>
</comment>
<proteinExistence type="predicted"/>
<evidence type="ECO:0000313" key="3">
    <source>
        <dbReference type="Proteomes" id="UP000315235"/>
    </source>
</evidence>
<dbReference type="AlphaFoldDB" id="A0A553H101"/>
<dbReference type="Proteomes" id="UP000315235">
    <property type="component" value="Unassembled WGS sequence"/>
</dbReference>
<reference evidence="2 3" key="1">
    <citation type="submission" date="2019-07" db="EMBL/GenBank/DDBJ databases">
        <title>Pseudomonas mangiferae sp. nov., isolated from bark of mango tree in Thailand.</title>
        <authorList>
            <person name="Srisuk N."/>
            <person name="Anurat P."/>
        </authorList>
    </citation>
    <scope>NUCLEOTIDE SEQUENCE [LARGE SCALE GENOMIC DNA]</scope>
    <source>
        <strain evidence="2 3">DMKU_BBB3-04</strain>
    </source>
</reference>
<protein>
    <submittedName>
        <fullName evidence="2">Uncharacterized protein</fullName>
    </submittedName>
</protein>
<dbReference type="RefSeq" id="WP_143487512.1">
    <property type="nucleotide sequence ID" value="NZ_VJOY01000004.1"/>
</dbReference>
<dbReference type="EMBL" id="VJOY01000004">
    <property type="protein sequence ID" value="TRX75420.1"/>
    <property type="molecule type" value="Genomic_DNA"/>
</dbReference>